<accession>A0ABV8Q4W7</accession>
<dbReference type="Proteomes" id="UP001595900">
    <property type="component" value="Unassembled WGS sequence"/>
</dbReference>
<evidence type="ECO:0000313" key="2">
    <source>
        <dbReference type="Proteomes" id="UP001595900"/>
    </source>
</evidence>
<dbReference type="RefSeq" id="WP_390227508.1">
    <property type="nucleotide sequence ID" value="NZ_JBHSCN010000003.1"/>
</dbReference>
<name>A0ABV8Q4W7_9MICO</name>
<organism evidence="1 2">
    <name type="scientific">Gryllotalpicola reticulitermitis</name>
    <dbReference type="NCBI Taxonomy" id="1184153"/>
    <lineage>
        <taxon>Bacteria</taxon>
        <taxon>Bacillati</taxon>
        <taxon>Actinomycetota</taxon>
        <taxon>Actinomycetes</taxon>
        <taxon>Micrococcales</taxon>
        <taxon>Microbacteriaceae</taxon>
        <taxon>Gryllotalpicola</taxon>
    </lineage>
</organism>
<sequence length="149" mass="16424">MWKKHRRLAIAAIILVCVLGGSVAFWGADAAVAVHESERATPRQMTTTYLRDARWGNCPATLALTLAHTNPWCNDLLAYAVGLPRLESYRVTSNAQLVPKSVGGANEECVQSTVRAPHFQGPGMAATFQWGWCWTRTAHGWRLYDQGQG</sequence>
<reference evidence="2" key="1">
    <citation type="journal article" date="2019" name="Int. J. Syst. Evol. Microbiol.">
        <title>The Global Catalogue of Microorganisms (GCM) 10K type strain sequencing project: providing services to taxonomists for standard genome sequencing and annotation.</title>
        <authorList>
            <consortium name="The Broad Institute Genomics Platform"/>
            <consortium name="The Broad Institute Genome Sequencing Center for Infectious Disease"/>
            <person name="Wu L."/>
            <person name="Ma J."/>
        </authorList>
    </citation>
    <scope>NUCLEOTIDE SEQUENCE [LARGE SCALE GENOMIC DNA]</scope>
    <source>
        <strain evidence="2">CGMCC 1.10363</strain>
    </source>
</reference>
<evidence type="ECO:0000313" key="1">
    <source>
        <dbReference type="EMBL" id="MFC4242638.1"/>
    </source>
</evidence>
<gene>
    <name evidence="1" type="ORF">ACFOYW_04570</name>
</gene>
<dbReference type="EMBL" id="JBHSCN010000003">
    <property type="protein sequence ID" value="MFC4242638.1"/>
    <property type="molecule type" value="Genomic_DNA"/>
</dbReference>
<keyword evidence="2" id="KW-1185">Reference proteome</keyword>
<protein>
    <submittedName>
        <fullName evidence="1">Uncharacterized protein</fullName>
    </submittedName>
</protein>
<proteinExistence type="predicted"/>
<comment type="caution">
    <text evidence="1">The sequence shown here is derived from an EMBL/GenBank/DDBJ whole genome shotgun (WGS) entry which is preliminary data.</text>
</comment>